<name>A0ABW2K585_9BACI</name>
<dbReference type="Proteomes" id="UP001596494">
    <property type="component" value="Unassembled WGS sequence"/>
</dbReference>
<keyword evidence="3" id="KW-1185">Reference proteome</keyword>
<dbReference type="InterPro" id="IPR036188">
    <property type="entry name" value="FAD/NAD-bd_sf"/>
</dbReference>
<dbReference type="Gene3D" id="3.50.50.60">
    <property type="entry name" value="FAD/NAD(P)-binding domain"/>
    <property type="match status" value="1"/>
</dbReference>
<feature type="region of interest" description="Disordered" evidence="1">
    <location>
        <begin position="29"/>
        <end position="70"/>
    </location>
</feature>
<evidence type="ECO:0000256" key="1">
    <source>
        <dbReference type="SAM" id="MobiDB-lite"/>
    </source>
</evidence>
<dbReference type="EMBL" id="JBHTBY010000008">
    <property type="protein sequence ID" value="MFC7321299.1"/>
    <property type="molecule type" value="Genomic_DNA"/>
</dbReference>
<evidence type="ECO:0000313" key="2">
    <source>
        <dbReference type="EMBL" id="MFC7321299.1"/>
    </source>
</evidence>
<protein>
    <submittedName>
        <fullName evidence="2">Uncharacterized protein</fullName>
    </submittedName>
</protein>
<organism evidence="2 3">
    <name type="scientific">Halobacillus campisalis</name>
    <dbReference type="NCBI Taxonomy" id="435909"/>
    <lineage>
        <taxon>Bacteria</taxon>
        <taxon>Bacillati</taxon>
        <taxon>Bacillota</taxon>
        <taxon>Bacilli</taxon>
        <taxon>Bacillales</taxon>
        <taxon>Bacillaceae</taxon>
        <taxon>Halobacillus</taxon>
    </lineage>
</organism>
<proteinExistence type="predicted"/>
<evidence type="ECO:0000313" key="3">
    <source>
        <dbReference type="Proteomes" id="UP001596494"/>
    </source>
</evidence>
<sequence length="70" mass="7919">MGQGGEWLAFRGFQDAAHAVNQAKKYIDPKAEGRAMVSSHNDRLDNHNQKFRHKTSTLSRKQGDDISHIN</sequence>
<gene>
    <name evidence="2" type="ORF">ACFQMN_10435</name>
</gene>
<reference evidence="3" key="1">
    <citation type="journal article" date="2019" name="Int. J. Syst. Evol. Microbiol.">
        <title>The Global Catalogue of Microorganisms (GCM) 10K type strain sequencing project: providing services to taxonomists for standard genome sequencing and annotation.</title>
        <authorList>
            <consortium name="The Broad Institute Genomics Platform"/>
            <consortium name="The Broad Institute Genome Sequencing Center for Infectious Disease"/>
            <person name="Wu L."/>
            <person name="Ma J."/>
        </authorList>
    </citation>
    <scope>NUCLEOTIDE SEQUENCE [LARGE SCALE GENOMIC DNA]</scope>
    <source>
        <strain evidence="3">CCUG 73951</strain>
    </source>
</reference>
<dbReference type="RefSeq" id="WP_289216503.1">
    <property type="nucleotide sequence ID" value="NZ_JAPVRC010000006.1"/>
</dbReference>
<feature type="compositionally biased region" description="Basic and acidic residues" evidence="1">
    <location>
        <begin position="61"/>
        <end position="70"/>
    </location>
</feature>
<accession>A0ABW2K585</accession>
<comment type="caution">
    <text evidence="2">The sequence shown here is derived from an EMBL/GenBank/DDBJ whole genome shotgun (WGS) entry which is preliminary data.</text>
</comment>